<proteinExistence type="predicted"/>
<dbReference type="OrthoDB" id="5823474at2759"/>
<dbReference type="InterPro" id="IPR029196">
    <property type="entry name" value="HAPSTR1-like"/>
</dbReference>
<dbReference type="AlphaFoldDB" id="A0A7M7T8Q3"/>
<reference evidence="4" key="1">
    <citation type="submission" date="2021-01" db="UniProtKB">
        <authorList>
            <consortium name="EnsemblMetazoa"/>
        </authorList>
    </citation>
    <scope>IDENTIFICATION</scope>
</reference>
<evidence type="ECO:0000313" key="5">
    <source>
        <dbReference type="Proteomes" id="UP000002358"/>
    </source>
</evidence>
<protein>
    <submittedName>
        <fullName evidence="4">Uncharacterized protein</fullName>
    </submittedName>
</protein>
<feature type="compositionally biased region" description="Polar residues" evidence="3">
    <location>
        <begin position="328"/>
        <end position="339"/>
    </location>
</feature>
<sequence>MKRNEVYYFSKFRVTMTDIKYTNSTNNPYHITFTKNTIIQKYKEPITLNFTPEPKITEWKSLIETKDNNIIINTYATIDKYEANVTVWPSKSDPKKSSKRRLCSLIDHKNTKIQLISWNKHVDIELKLNQVYGIFNVRLNKENYSKNLNTIDDSMFVENPSNDICQIIQLYLQTVNSPSTFVKKNSFDDIYNEDEFIECTNNAEIQLLEILNADNKRFIQKIIEECINNAIECYRSQGTSFWSPFQTAAGTVTSLFKESTNGIRRCSELGIEAGKQKRSKEIMNWARKKRRMIRREDLLAYLAGKPPPPRPHSHRSSPKPRMMVCGSPPSQSPTASMVVSSTPPPGSDPDPELHTFREAIALSGSPMSRRANRQTELSAFISSEFARHHKRPASHDVDMGSPTHKRTRFM</sequence>
<dbReference type="InterPro" id="IPR012340">
    <property type="entry name" value="NA-bd_OB-fold"/>
</dbReference>
<dbReference type="PANTHER" id="PTHR31624">
    <property type="entry name" value="UPF0472 PROTEIN C16ORF72"/>
    <property type="match status" value="1"/>
</dbReference>
<accession>A0A7M7T8Q3</accession>
<dbReference type="Pfam" id="PF15251">
    <property type="entry name" value="TAPR1-like"/>
    <property type="match status" value="1"/>
</dbReference>
<dbReference type="GeneID" id="103315370"/>
<dbReference type="PANTHER" id="PTHR31624:SF4">
    <property type="entry name" value="CHROMOSOME 16 OPEN READING FRAME 72"/>
    <property type="match status" value="1"/>
</dbReference>
<keyword evidence="5" id="KW-1185">Reference proteome</keyword>
<organism evidence="4 5">
    <name type="scientific">Nasonia vitripennis</name>
    <name type="common">Parasitic wasp</name>
    <dbReference type="NCBI Taxonomy" id="7425"/>
    <lineage>
        <taxon>Eukaryota</taxon>
        <taxon>Metazoa</taxon>
        <taxon>Ecdysozoa</taxon>
        <taxon>Arthropoda</taxon>
        <taxon>Hexapoda</taxon>
        <taxon>Insecta</taxon>
        <taxon>Pterygota</taxon>
        <taxon>Neoptera</taxon>
        <taxon>Endopterygota</taxon>
        <taxon>Hymenoptera</taxon>
        <taxon>Apocrita</taxon>
        <taxon>Proctotrupomorpha</taxon>
        <taxon>Chalcidoidea</taxon>
        <taxon>Pteromalidae</taxon>
        <taxon>Pteromalinae</taxon>
        <taxon>Nasonia</taxon>
    </lineage>
</organism>
<dbReference type="EnsemblMetazoa" id="XM_031927029">
    <property type="protein sequence ID" value="XP_031782889"/>
    <property type="gene ID" value="LOC103315370"/>
</dbReference>
<evidence type="ECO:0000256" key="3">
    <source>
        <dbReference type="SAM" id="MobiDB-lite"/>
    </source>
</evidence>
<dbReference type="KEGG" id="nvi:103315370"/>
<name>A0A7M7T8Q3_NASVI</name>
<evidence type="ECO:0000256" key="2">
    <source>
        <dbReference type="ARBA" id="ARBA00023242"/>
    </source>
</evidence>
<dbReference type="Proteomes" id="UP000002358">
    <property type="component" value="Unassembled WGS sequence"/>
</dbReference>
<feature type="region of interest" description="Disordered" evidence="3">
    <location>
        <begin position="302"/>
        <end position="350"/>
    </location>
</feature>
<comment type="subcellular location">
    <subcellularLocation>
        <location evidence="1">Nucleus</location>
    </subcellularLocation>
</comment>
<dbReference type="InterPro" id="IPR040308">
    <property type="entry name" value="HAPR1"/>
</dbReference>
<dbReference type="InParanoid" id="A0A7M7T8Q3"/>
<keyword evidence="2" id="KW-0539">Nucleus</keyword>
<dbReference type="GO" id="GO:0005634">
    <property type="term" value="C:nucleus"/>
    <property type="evidence" value="ECO:0007669"/>
    <property type="project" value="UniProtKB-SubCell"/>
</dbReference>
<feature type="region of interest" description="Disordered" evidence="3">
    <location>
        <begin position="391"/>
        <end position="410"/>
    </location>
</feature>
<dbReference type="RefSeq" id="XP_031782889.1">
    <property type="nucleotide sequence ID" value="XM_031927029.1"/>
</dbReference>
<evidence type="ECO:0000313" key="4">
    <source>
        <dbReference type="EnsemblMetazoa" id="XP_031782889"/>
    </source>
</evidence>
<evidence type="ECO:0000256" key="1">
    <source>
        <dbReference type="ARBA" id="ARBA00004123"/>
    </source>
</evidence>
<dbReference type="Gene3D" id="2.40.50.140">
    <property type="entry name" value="Nucleic acid-binding proteins"/>
    <property type="match status" value="1"/>
</dbReference>